<evidence type="ECO:0000256" key="3">
    <source>
        <dbReference type="ARBA" id="ARBA00022553"/>
    </source>
</evidence>
<dbReference type="OMA" id="YALAFCP"/>
<protein>
    <recommendedName>
        <fullName evidence="24">Cysteine-rich receptor-like protein kinase</fullName>
    </recommendedName>
</protein>
<dbReference type="Pfam" id="PF07714">
    <property type="entry name" value="PK_Tyr_Ser-Thr"/>
    <property type="match status" value="1"/>
</dbReference>
<dbReference type="PROSITE" id="PS50011">
    <property type="entry name" value="PROTEIN_KINASE_DOM"/>
    <property type="match status" value="1"/>
</dbReference>
<evidence type="ECO:0000256" key="1">
    <source>
        <dbReference type="ARBA" id="ARBA00004167"/>
    </source>
</evidence>
<evidence type="ECO:0000256" key="14">
    <source>
        <dbReference type="ARBA" id="ARBA00023157"/>
    </source>
</evidence>
<dbReference type="PANTHER" id="PTHR27002:SF1054">
    <property type="entry name" value="OS07G0628700 PROTEIN"/>
    <property type="match status" value="1"/>
</dbReference>
<dbReference type="InterPro" id="IPR008271">
    <property type="entry name" value="Ser/Thr_kinase_AS"/>
</dbReference>
<keyword evidence="14" id="KW-1015">Disulfide bond</keyword>
<keyword evidence="3" id="KW-0597">Phosphoprotein</keyword>
<evidence type="ECO:0000256" key="19">
    <source>
        <dbReference type="SAM" id="SignalP"/>
    </source>
</evidence>
<gene>
    <name evidence="22" type="ORF">TRITD_7Av1G051020</name>
</gene>
<keyword evidence="2" id="KW-0723">Serine/threonine-protein kinase</keyword>
<dbReference type="FunFam" id="3.30.430.20:FF:000004">
    <property type="entry name" value="Receptor-like serine-threonine protein kinase"/>
    <property type="match status" value="1"/>
</dbReference>
<evidence type="ECO:0000256" key="16">
    <source>
        <dbReference type="PROSITE-ProRule" id="PRU10141"/>
    </source>
</evidence>
<dbReference type="Gene3D" id="1.10.510.10">
    <property type="entry name" value="Transferase(Phosphotransferase) domain 1"/>
    <property type="match status" value="1"/>
</dbReference>
<evidence type="ECO:0000256" key="10">
    <source>
        <dbReference type="ARBA" id="ARBA00022821"/>
    </source>
</evidence>
<dbReference type="PROSITE" id="PS00107">
    <property type="entry name" value="PROTEIN_KINASE_ATP"/>
    <property type="match status" value="1"/>
</dbReference>
<dbReference type="InterPro" id="IPR038408">
    <property type="entry name" value="GNK2_sf"/>
</dbReference>
<dbReference type="FunFam" id="3.30.430.20:FF:000002">
    <property type="entry name" value="Cysteine-rich receptor-like protein kinase 10"/>
    <property type="match status" value="1"/>
</dbReference>
<feature type="domain" description="Protein kinase" evidence="20">
    <location>
        <begin position="335"/>
        <end position="654"/>
    </location>
</feature>
<keyword evidence="11 16" id="KW-0067">ATP-binding</keyword>
<dbReference type="GO" id="GO:0005886">
    <property type="term" value="C:plasma membrane"/>
    <property type="evidence" value="ECO:0007669"/>
    <property type="project" value="TreeGrafter"/>
</dbReference>
<evidence type="ECO:0000256" key="15">
    <source>
        <dbReference type="ARBA" id="ARBA00023180"/>
    </source>
</evidence>
<dbReference type="CDD" id="cd14066">
    <property type="entry name" value="STKc_IRAK"/>
    <property type="match status" value="1"/>
</dbReference>
<evidence type="ECO:0000256" key="8">
    <source>
        <dbReference type="ARBA" id="ARBA00022741"/>
    </source>
</evidence>
<keyword evidence="12 18" id="KW-1133">Transmembrane helix</keyword>
<dbReference type="EMBL" id="LT934123">
    <property type="protein sequence ID" value="VAI71640.1"/>
    <property type="molecule type" value="Genomic_DNA"/>
</dbReference>
<evidence type="ECO:0000256" key="12">
    <source>
        <dbReference type="ARBA" id="ARBA00022989"/>
    </source>
</evidence>
<keyword evidence="7" id="KW-0677">Repeat</keyword>
<dbReference type="SUPFAM" id="SSF56112">
    <property type="entry name" value="Protein kinase-like (PK-like)"/>
    <property type="match status" value="1"/>
</dbReference>
<feature type="domain" description="Gnk2-homologous" evidence="21">
    <location>
        <begin position="140"/>
        <end position="250"/>
    </location>
</feature>
<dbReference type="InterPro" id="IPR002902">
    <property type="entry name" value="GNK2"/>
</dbReference>
<keyword evidence="9" id="KW-0418">Kinase</keyword>
<dbReference type="InterPro" id="IPR000719">
    <property type="entry name" value="Prot_kinase_dom"/>
</dbReference>
<dbReference type="Gene3D" id="3.30.200.20">
    <property type="entry name" value="Phosphorylase Kinase, domain 1"/>
    <property type="match status" value="1"/>
</dbReference>
<dbReference type="Proteomes" id="UP000324705">
    <property type="component" value="Chromosome 7A"/>
</dbReference>
<keyword evidence="13 18" id="KW-0472">Membrane</keyword>
<evidence type="ECO:0000256" key="2">
    <source>
        <dbReference type="ARBA" id="ARBA00022527"/>
    </source>
</evidence>
<dbReference type="PROSITE" id="PS51473">
    <property type="entry name" value="GNK2"/>
    <property type="match status" value="2"/>
</dbReference>
<keyword evidence="8 16" id="KW-0547">Nucleotide-binding</keyword>
<dbReference type="GO" id="GO:0005524">
    <property type="term" value="F:ATP binding"/>
    <property type="evidence" value="ECO:0007669"/>
    <property type="project" value="UniProtKB-UniRule"/>
</dbReference>
<dbReference type="CDD" id="cd23509">
    <property type="entry name" value="Gnk2-like"/>
    <property type="match status" value="2"/>
</dbReference>
<evidence type="ECO:0000259" key="21">
    <source>
        <dbReference type="PROSITE" id="PS51473"/>
    </source>
</evidence>
<keyword evidence="10" id="KW-0611">Plant defense</keyword>
<proteinExistence type="predicted"/>
<feature type="transmembrane region" description="Helical" evidence="18">
    <location>
        <begin position="274"/>
        <end position="296"/>
    </location>
</feature>
<evidence type="ECO:0000256" key="7">
    <source>
        <dbReference type="ARBA" id="ARBA00022737"/>
    </source>
</evidence>
<evidence type="ECO:0000256" key="5">
    <source>
        <dbReference type="ARBA" id="ARBA00022692"/>
    </source>
</evidence>
<dbReference type="FunFam" id="3.30.200.20:FF:000142">
    <property type="entry name" value="Cysteine-rich receptor-like protein kinase 10"/>
    <property type="match status" value="1"/>
</dbReference>
<dbReference type="PANTHER" id="PTHR27002">
    <property type="entry name" value="RECEPTOR-LIKE SERINE/THREONINE-PROTEIN KINASE SD1-8"/>
    <property type="match status" value="1"/>
</dbReference>
<dbReference type="GO" id="GO:0042742">
    <property type="term" value="P:defense response to bacterium"/>
    <property type="evidence" value="ECO:0007669"/>
    <property type="project" value="UniProtKB-ARBA"/>
</dbReference>
<keyword evidence="5 18" id="KW-0812">Transmembrane</keyword>
<dbReference type="InterPro" id="IPR001245">
    <property type="entry name" value="Ser-Thr/Tyr_kinase_cat_dom"/>
</dbReference>
<accession>A0A9R1BKL7</accession>
<dbReference type="FunFam" id="1.10.510.10:FF:000129">
    <property type="entry name" value="cysteine-rich receptor-like protein kinase 10"/>
    <property type="match status" value="1"/>
</dbReference>
<evidence type="ECO:0000259" key="20">
    <source>
        <dbReference type="PROSITE" id="PS50011"/>
    </source>
</evidence>
<dbReference type="GO" id="GO:0004674">
    <property type="term" value="F:protein serine/threonine kinase activity"/>
    <property type="evidence" value="ECO:0007669"/>
    <property type="project" value="UniProtKB-KW"/>
</dbReference>
<evidence type="ECO:0000256" key="6">
    <source>
        <dbReference type="ARBA" id="ARBA00022729"/>
    </source>
</evidence>
<keyword evidence="23" id="KW-1185">Reference proteome</keyword>
<feature type="region of interest" description="Disordered" evidence="17">
    <location>
        <begin position="677"/>
        <end position="702"/>
    </location>
</feature>
<keyword evidence="4" id="KW-0808">Transferase</keyword>
<evidence type="ECO:0000256" key="4">
    <source>
        <dbReference type="ARBA" id="ARBA00022679"/>
    </source>
</evidence>
<feature type="chain" id="PRO_5040491999" description="Cysteine-rich receptor-like protein kinase" evidence="19">
    <location>
        <begin position="28"/>
        <end position="702"/>
    </location>
</feature>
<evidence type="ECO:0000256" key="11">
    <source>
        <dbReference type="ARBA" id="ARBA00022840"/>
    </source>
</evidence>
<organism evidence="22 23">
    <name type="scientific">Triticum turgidum subsp. durum</name>
    <name type="common">Durum wheat</name>
    <name type="synonym">Triticum durum</name>
    <dbReference type="NCBI Taxonomy" id="4567"/>
    <lineage>
        <taxon>Eukaryota</taxon>
        <taxon>Viridiplantae</taxon>
        <taxon>Streptophyta</taxon>
        <taxon>Embryophyta</taxon>
        <taxon>Tracheophyta</taxon>
        <taxon>Spermatophyta</taxon>
        <taxon>Magnoliopsida</taxon>
        <taxon>Liliopsida</taxon>
        <taxon>Poales</taxon>
        <taxon>Poaceae</taxon>
        <taxon>BOP clade</taxon>
        <taxon>Pooideae</taxon>
        <taxon>Triticodae</taxon>
        <taxon>Triticeae</taxon>
        <taxon>Triticinae</taxon>
        <taxon>Triticum</taxon>
    </lineage>
</organism>
<name>A0A9R1BKL7_TRITD</name>
<dbReference type="Gene3D" id="3.30.430.20">
    <property type="entry name" value="Gnk2 domain, C-X8-C-X2-C motif"/>
    <property type="match status" value="2"/>
</dbReference>
<evidence type="ECO:0000256" key="17">
    <source>
        <dbReference type="SAM" id="MobiDB-lite"/>
    </source>
</evidence>
<evidence type="ECO:0000256" key="13">
    <source>
        <dbReference type="ARBA" id="ARBA00023136"/>
    </source>
</evidence>
<evidence type="ECO:0000256" key="9">
    <source>
        <dbReference type="ARBA" id="ARBA00022777"/>
    </source>
</evidence>
<dbReference type="AlphaFoldDB" id="A0A9R1BKL7"/>
<dbReference type="InterPro" id="IPR011009">
    <property type="entry name" value="Kinase-like_dom_sf"/>
</dbReference>
<evidence type="ECO:0000313" key="22">
    <source>
        <dbReference type="EMBL" id="VAI71640.1"/>
    </source>
</evidence>
<sequence>MMCMRGHVVAVALAVAGLLTTLELAAGIPWEACGNATANYTANSRYQHNLGLVAAALPTNVSTSPALFATAVNGDAPDKVYAIGVCRGDQNASACQDCIAATFRDAQKLCPYNRGAAIFYDICLVGFSDRDLLVARTNSDDQEVQLYNAQNVTSDVSQFNATVYKLLGSMAEYVETINSARKFATGTIGFDDTYPNIYSMVWCTPDLTPGQCRACLAATIAEMPRVFIPNTRGARITGLRCSVRYEVYPFYNGAIMLQLPGTSAGKKSNETGKILAIVLPSVAALLVSIVACFCCWRRRTKSKNLLAYGSHVEGIDSIESLIIDLPTIRTATDNFHENRKLGEGGFGAVYKGSLPNGQDIAVKRLSQSSRQGIGELKNELVLIANLQHKNLVRLIGVCLQEDEKLLVYECMPNRSLDTFLFGTVQNTITRPYSYICGKKSWYPSEGHNSNFFYLTGQTDSEKRKELHWGKRFTIINGIARGLQYLHEDSLLKIVHRDLKASNILLDADMNPKISDFGLARLFGGDQSQDTTNRVVGTYGYMAPEYALRGQYSIKSDIYSFGVLMLEILTGRKNSDSYNSDQSVDLPSLIWEHWTMKSVMEMMDPYMSGDSSQDEILRCVHIGLSCVQEDPAYRPTISTINIMLDSNTVPSQPPLKPAFYVEMGGDIVSDMYSRSYPGGVNDSTSKSNAMSPNEMSITDPEPR</sequence>
<keyword evidence="15" id="KW-0325">Glycoprotein</keyword>
<reference evidence="22 23" key="1">
    <citation type="submission" date="2017-09" db="EMBL/GenBank/DDBJ databases">
        <authorList>
            <consortium name="International Durum Wheat Genome Sequencing Consortium (IDWGSC)"/>
            <person name="Milanesi L."/>
        </authorList>
    </citation>
    <scope>NUCLEOTIDE SEQUENCE [LARGE SCALE GENOMIC DNA]</scope>
    <source>
        <strain evidence="23">cv. Svevo</strain>
    </source>
</reference>
<dbReference type="Pfam" id="PF01657">
    <property type="entry name" value="Stress-antifung"/>
    <property type="match status" value="2"/>
</dbReference>
<feature type="binding site" evidence="16">
    <location>
        <position position="363"/>
    </location>
    <ligand>
        <name>ATP</name>
        <dbReference type="ChEBI" id="CHEBI:30616"/>
    </ligand>
</feature>
<feature type="domain" description="Gnk2-homologous" evidence="21">
    <location>
        <begin position="28"/>
        <end position="132"/>
    </location>
</feature>
<dbReference type="Gramene" id="TRITD7Av1G051020.2">
    <property type="protein sequence ID" value="TRITD7Av1G051020.2"/>
    <property type="gene ID" value="TRITD7Av1G051020"/>
</dbReference>
<keyword evidence="6 19" id="KW-0732">Signal</keyword>
<feature type="signal peptide" evidence="19">
    <location>
        <begin position="1"/>
        <end position="27"/>
    </location>
</feature>
<evidence type="ECO:0000256" key="18">
    <source>
        <dbReference type="SAM" id="Phobius"/>
    </source>
</evidence>
<feature type="compositionally biased region" description="Polar residues" evidence="17">
    <location>
        <begin position="680"/>
        <end position="695"/>
    </location>
</feature>
<dbReference type="InterPro" id="IPR017441">
    <property type="entry name" value="Protein_kinase_ATP_BS"/>
</dbReference>
<dbReference type="PROSITE" id="PS00108">
    <property type="entry name" value="PROTEIN_KINASE_ST"/>
    <property type="match status" value="1"/>
</dbReference>
<dbReference type="SMART" id="SM00220">
    <property type="entry name" value="S_TKc"/>
    <property type="match status" value="1"/>
</dbReference>
<evidence type="ECO:0000313" key="23">
    <source>
        <dbReference type="Proteomes" id="UP000324705"/>
    </source>
</evidence>
<evidence type="ECO:0008006" key="24">
    <source>
        <dbReference type="Google" id="ProtNLM"/>
    </source>
</evidence>
<comment type="subcellular location">
    <subcellularLocation>
        <location evidence="1">Membrane</location>
        <topology evidence="1">Single-pass membrane protein</topology>
    </subcellularLocation>
</comment>